<dbReference type="Gene3D" id="3.30.450.20">
    <property type="entry name" value="PAS domain"/>
    <property type="match status" value="1"/>
</dbReference>
<dbReference type="GO" id="GO:0000155">
    <property type="term" value="F:phosphorelay sensor kinase activity"/>
    <property type="evidence" value="ECO:0007669"/>
    <property type="project" value="InterPro"/>
</dbReference>
<dbReference type="OrthoDB" id="9813151at2"/>
<evidence type="ECO:0000256" key="3">
    <source>
        <dbReference type="ARBA" id="ARBA00012438"/>
    </source>
</evidence>
<dbReference type="GO" id="GO:0030295">
    <property type="term" value="F:protein kinase activator activity"/>
    <property type="evidence" value="ECO:0007669"/>
    <property type="project" value="TreeGrafter"/>
</dbReference>
<evidence type="ECO:0000256" key="7">
    <source>
        <dbReference type="ARBA" id="ARBA00022741"/>
    </source>
</evidence>
<evidence type="ECO:0000313" key="19">
    <source>
        <dbReference type="Proteomes" id="UP000005096"/>
    </source>
</evidence>
<dbReference type="CDD" id="cd00082">
    <property type="entry name" value="HisKA"/>
    <property type="match status" value="1"/>
</dbReference>
<dbReference type="InterPro" id="IPR003660">
    <property type="entry name" value="HAMP_dom"/>
</dbReference>
<dbReference type="GO" id="GO:0016020">
    <property type="term" value="C:membrane"/>
    <property type="evidence" value="ECO:0007669"/>
    <property type="project" value="UniProtKB-SubCell"/>
</dbReference>
<dbReference type="SUPFAM" id="SSF47384">
    <property type="entry name" value="Homodimeric domain of signal transducing histidine kinase"/>
    <property type="match status" value="1"/>
</dbReference>
<dbReference type="SMART" id="SM00388">
    <property type="entry name" value="HisKA"/>
    <property type="match status" value="1"/>
</dbReference>
<keyword evidence="8 18" id="KW-0418">Kinase</keyword>
<evidence type="ECO:0000256" key="4">
    <source>
        <dbReference type="ARBA" id="ARBA00022553"/>
    </source>
</evidence>
<dbReference type="HOGENOM" id="CLU_000445_89_2_0"/>
<evidence type="ECO:0000256" key="14">
    <source>
        <dbReference type="SAM" id="Phobius"/>
    </source>
</evidence>
<evidence type="ECO:0000256" key="5">
    <source>
        <dbReference type="ARBA" id="ARBA00022679"/>
    </source>
</evidence>
<dbReference type="CDD" id="cd00075">
    <property type="entry name" value="HATPase"/>
    <property type="match status" value="1"/>
</dbReference>
<dbReference type="RefSeq" id="WP_006301902.1">
    <property type="nucleotide sequence ID" value="NZ_CM001022.1"/>
</dbReference>
<dbReference type="PROSITE" id="PS50885">
    <property type="entry name" value="HAMP"/>
    <property type="match status" value="1"/>
</dbReference>
<feature type="domain" description="PAS" evidence="16">
    <location>
        <begin position="244"/>
        <end position="279"/>
    </location>
</feature>
<dbReference type="CDD" id="cd06225">
    <property type="entry name" value="HAMP"/>
    <property type="match status" value="1"/>
</dbReference>
<feature type="domain" description="HAMP" evidence="17">
    <location>
        <begin position="188"/>
        <end position="239"/>
    </location>
</feature>
<organism evidence="18 19">
    <name type="scientific">Aminomonas paucivorans DSM 12260</name>
    <dbReference type="NCBI Taxonomy" id="584708"/>
    <lineage>
        <taxon>Bacteria</taxon>
        <taxon>Thermotogati</taxon>
        <taxon>Synergistota</taxon>
        <taxon>Synergistia</taxon>
        <taxon>Synergistales</taxon>
        <taxon>Synergistaceae</taxon>
        <taxon>Aminomonas</taxon>
    </lineage>
</organism>
<dbReference type="GO" id="GO:0000156">
    <property type="term" value="F:phosphorelay response regulator activity"/>
    <property type="evidence" value="ECO:0007669"/>
    <property type="project" value="TreeGrafter"/>
</dbReference>
<dbReference type="SMART" id="SM00387">
    <property type="entry name" value="HATPase_c"/>
    <property type="match status" value="1"/>
</dbReference>
<feature type="domain" description="Histidine kinase" evidence="15">
    <location>
        <begin position="364"/>
        <end position="593"/>
    </location>
</feature>
<accession>E3CZM6</accession>
<evidence type="ECO:0000256" key="9">
    <source>
        <dbReference type="ARBA" id="ARBA00022840"/>
    </source>
</evidence>
<gene>
    <name evidence="18" type="ORF">Apau_2249</name>
</gene>
<dbReference type="eggNOG" id="COG5002">
    <property type="taxonomic scope" value="Bacteria"/>
</dbReference>
<dbReference type="PANTHER" id="PTHR42878:SF7">
    <property type="entry name" value="SENSOR HISTIDINE KINASE GLRK"/>
    <property type="match status" value="1"/>
</dbReference>
<protein>
    <recommendedName>
        <fullName evidence="3">histidine kinase</fullName>
        <ecNumber evidence="3">2.7.13.3</ecNumber>
    </recommendedName>
</protein>
<dbReference type="InterPro" id="IPR004358">
    <property type="entry name" value="Sig_transdc_His_kin-like_C"/>
</dbReference>
<dbReference type="Gene3D" id="6.10.340.10">
    <property type="match status" value="1"/>
</dbReference>
<dbReference type="InterPro" id="IPR013656">
    <property type="entry name" value="PAS_4"/>
</dbReference>
<comment type="subcellular location">
    <subcellularLocation>
        <location evidence="2">Membrane</location>
        <topology evidence="2">Multi-pass membrane protein</topology>
    </subcellularLocation>
</comment>
<dbReference type="Gene3D" id="3.30.565.10">
    <property type="entry name" value="Histidine kinase-like ATPase, C-terminal domain"/>
    <property type="match status" value="1"/>
</dbReference>
<evidence type="ECO:0000259" key="17">
    <source>
        <dbReference type="PROSITE" id="PS50885"/>
    </source>
</evidence>
<name>E3CZM6_9BACT</name>
<dbReference type="EC" id="2.7.13.3" evidence="3"/>
<keyword evidence="19" id="KW-1185">Reference proteome</keyword>
<keyword evidence="4" id="KW-0597">Phosphoprotein</keyword>
<dbReference type="InterPro" id="IPR003594">
    <property type="entry name" value="HATPase_dom"/>
</dbReference>
<feature type="transmembrane region" description="Helical" evidence="14">
    <location>
        <begin position="6"/>
        <end position="28"/>
    </location>
</feature>
<keyword evidence="12 14" id="KW-0472">Membrane</keyword>
<reference evidence="18 19" key="1">
    <citation type="journal article" date="2010" name="Stand. Genomic Sci.">
        <title>Non-contiguous finished genome sequence of Aminomonas paucivorans type strain (GLU-3).</title>
        <authorList>
            <person name="Pitluck S."/>
            <person name="Yasawong M."/>
            <person name="Held B."/>
            <person name="Lapidus A."/>
            <person name="Nolan M."/>
            <person name="Copeland A."/>
            <person name="Lucas S."/>
            <person name="Del Rio T.G."/>
            <person name="Tice H."/>
            <person name="Cheng J.F."/>
            <person name="Chertkov O."/>
            <person name="Goodwin L."/>
            <person name="Tapia R."/>
            <person name="Han C."/>
            <person name="Liolios K."/>
            <person name="Ivanova N."/>
            <person name="Mavromatis K."/>
            <person name="Ovchinnikova G."/>
            <person name="Pati A."/>
            <person name="Chen A."/>
            <person name="Palaniappan K."/>
            <person name="Land M."/>
            <person name="Hauser L."/>
            <person name="Chang Y.J."/>
            <person name="Jeffries C.D."/>
            <person name="Pukall R."/>
            <person name="Spring S."/>
            <person name="Rohde M."/>
            <person name="Sikorski J."/>
            <person name="Goker M."/>
            <person name="Woyke T."/>
            <person name="Bristow J."/>
            <person name="Eisen J.A."/>
            <person name="Markowitz V."/>
            <person name="Hugenholtz P."/>
            <person name="Kyrpides N.C."/>
            <person name="Klenk H.P."/>
        </authorList>
    </citation>
    <scope>NUCLEOTIDE SEQUENCE [LARGE SCALE GENOMIC DNA]</scope>
    <source>
        <strain evidence="18 19">DSM 12260</strain>
    </source>
</reference>
<dbReference type="Pfam" id="PF08448">
    <property type="entry name" value="PAS_4"/>
    <property type="match status" value="1"/>
</dbReference>
<dbReference type="AlphaFoldDB" id="E3CZM6"/>
<dbReference type="Pfam" id="PF00512">
    <property type="entry name" value="HisKA"/>
    <property type="match status" value="1"/>
</dbReference>
<sequence>MKTLQGKIILLVGVMAALSFALGAVLVVGDVRRQLDDQTREILQTRTHALAQALTDQGTEAVRNRLGTWRDILGLRITLVDPQGIVLGDSDIPQGKLKGLSNHLTRPEVQEALRTGEGSDLRYSESTGVAYLYEARRVPLADGSFLVVRTSMPRQDYDHLLWRIRRHLFASLALAALLSLGLGIWGVRRITRPLGELARAAGAVELGEKAHFPLEGTLEIRRLSGALKHMAERLTATLEDLEEEREQLRRLVESLPVGVLLVDPKGRVRYANDALKGLLRDLPARLEGAPVQGALRHPPLLDLIERVAGNPATGGDNITFRDRGERESFLRAEAVRVHQQTLVVVQDLTEQVLMEEARKSFVADAGHELQTPLTAIRAAAELLLSMDPSTGAERAPYLDRIVEQQERMTSLVDDLLLLSRLESGVPVQTEEDLDLAALLGDLVERARQHPLAKDLAFQVRLPETAPFRGRPEELRRAFENLLENGVKYTHRRFGDQSGGVLRLTLETTPEGYRAEVRDNGVGIPPSMRERIFERFERAEKHRARGNDPKGGYGLGLAIARRALEGHGGSLELAETAGEEPEGTAFRIRLPRKGR</sequence>
<dbReference type="InterPro" id="IPR036890">
    <property type="entry name" value="HATPase_C_sf"/>
</dbReference>
<dbReference type="FunFam" id="1.10.287.130:FF:000001">
    <property type="entry name" value="Two-component sensor histidine kinase"/>
    <property type="match status" value="1"/>
</dbReference>
<comment type="catalytic activity">
    <reaction evidence="1">
        <text>ATP + protein L-histidine = ADP + protein N-phospho-L-histidine.</text>
        <dbReference type="EC" id="2.7.13.3"/>
    </reaction>
</comment>
<evidence type="ECO:0000256" key="2">
    <source>
        <dbReference type="ARBA" id="ARBA00004141"/>
    </source>
</evidence>
<dbReference type="InterPro" id="IPR003661">
    <property type="entry name" value="HisK_dim/P_dom"/>
</dbReference>
<dbReference type="GO" id="GO:0007234">
    <property type="term" value="P:osmosensory signaling via phosphorelay pathway"/>
    <property type="evidence" value="ECO:0007669"/>
    <property type="project" value="TreeGrafter"/>
</dbReference>
<dbReference type="InterPro" id="IPR005467">
    <property type="entry name" value="His_kinase_dom"/>
</dbReference>
<evidence type="ECO:0000256" key="10">
    <source>
        <dbReference type="ARBA" id="ARBA00022989"/>
    </source>
</evidence>
<proteinExistence type="predicted"/>
<dbReference type="Proteomes" id="UP000005096">
    <property type="component" value="Chromosome"/>
</dbReference>
<dbReference type="InterPro" id="IPR036097">
    <property type="entry name" value="HisK_dim/P_sf"/>
</dbReference>
<dbReference type="PROSITE" id="PS50112">
    <property type="entry name" value="PAS"/>
    <property type="match status" value="1"/>
</dbReference>
<keyword evidence="13" id="KW-0175">Coiled coil</keyword>
<dbReference type="EMBL" id="CM001022">
    <property type="protein sequence ID" value="EFQ24658.1"/>
    <property type="molecule type" value="Genomic_DNA"/>
</dbReference>
<dbReference type="PANTHER" id="PTHR42878">
    <property type="entry name" value="TWO-COMPONENT HISTIDINE KINASE"/>
    <property type="match status" value="1"/>
</dbReference>
<evidence type="ECO:0000256" key="6">
    <source>
        <dbReference type="ARBA" id="ARBA00022692"/>
    </source>
</evidence>
<keyword evidence="10 14" id="KW-1133">Transmembrane helix</keyword>
<dbReference type="SMART" id="SM00091">
    <property type="entry name" value="PAS"/>
    <property type="match status" value="1"/>
</dbReference>
<dbReference type="STRING" id="584708.Apau_2249"/>
<dbReference type="PRINTS" id="PR00344">
    <property type="entry name" value="BCTRLSENSOR"/>
</dbReference>
<evidence type="ECO:0000256" key="8">
    <source>
        <dbReference type="ARBA" id="ARBA00022777"/>
    </source>
</evidence>
<dbReference type="PROSITE" id="PS50109">
    <property type="entry name" value="HIS_KIN"/>
    <property type="match status" value="1"/>
</dbReference>
<evidence type="ECO:0000256" key="1">
    <source>
        <dbReference type="ARBA" id="ARBA00000085"/>
    </source>
</evidence>
<evidence type="ECO:0000256" key="13">
    <source>
        <dbReference type="SAM" id="Coils"/>
    </source>
</evidence>
<evidence type="ECO:0000256" key="12">
    <source>
        <dbReference type="ARBA" id="ARBA00023136"/>
    </source>
</evidence>
<keyword evidence="7" id="KW-0547">Nucleotide-binding</keyword>
<dbReference type="SMART" id="SM00304">
    <property type="entry name" value="HAMP"/>
    <property type="match status" value="1"/>
</dbReference>
<evidence type="ECO:0000313" key="18">
    <source>
        <dbReference type="EMBL" id="EFQ24658.1"/>
    </source>
</evidence>
<dbReference type="InterPro" id="IPR000014">
    <property type="entry name" value="PAS"/>
</dbReference>
<dbReference type="InterPro" id="IPR050351">
    <property type="entry name" value="BphY/WalK/GraS-like"/>
</dbReference>
<dbReference type="Pfam" id="PF00672">
    <property type="entry name" value="HAMP"/>
    <property type="match status" value="1"/>
</dbReference>
<dbReference type="InterPro" id="IPR035965">
    <property type="entry name" value="PAS-like_dom_sf"/>
</dbReference>
<dbReference type="SUPFAM" id="SSF55785">
    <property type="entry name" value="PYP-like sensor domain (PAS domain)"/>
    <property type="match status" value="1"/>
</dbReference>
<keyword evidence="11" id="KW-0902">Two-component regulatory system</keyword>
<keyword evidence="5" id="KW-0808">Transferase</keyword>
<evidence type="ECO:0000259" key="16">
    <source>
        <dbReference type="PROSITE" id="PS50112"/>
    </source>
</evidence>
<dbReference type="PaxDb" id="584708-Apau_2249"/>
<feature type="coiled-coil region" evidence="13">
    <location>
        <begin position="224"/>
        <end position="254"/>
    </location>
</feature>
<keyword evidence="9" id="KW-0067">ATP-binding</keyword>
<dbReference type="SUPFAM" id="SSF55874">
    <property type="entry name" value="ATPase domain of HSP90 chaperone/DNA topoisomerase II/histidine kinase"/>
    <property type="match status" value="1"/>
</dbReference>
<feature type="transmembrane region" description="Helical" evidence="14">
    <location>
        <begin position="168"/>
        <end position="187"/>
    </location>
</feature>
<evidence type="ECO:0000256" key="11">
    <source>
        <dbReference type="ARBA" id="ARBA00023012"/>
    </source>
</evidence>
<dbReference type="Gene3D" id="1.10.287.130">
    <property type="match status" value="1"/>
</dbReference>
<evidence type="ECO:0000259" key="15">
    <source>
        <dbReference type="PROSITE" id="PS50109"/>
    </source>
</evidence>
<dbReference type="Pfam" id="PF02518">
    <property type="entry name" value="HATPase_c"/>
    <property type="match status" value="1"/>
</dbReference>
<dbReference type="GO" id="GO:0005524">
    <property type="term" value="F:ATP binding"/>
    <property type="evidence" value="ECO:0007669"/>
    <property type="project" value="UniProtKB-KW"/>
</dbReference>
<keyword evidence="6 14" id="KW-0812">Transmembrane</keyword>